<gene>
    <name evidence="1" type="ORF">BDN71DRAFT_1512956</name>
</gene>
<sequence>MAPRPGIKRIVDQEDLFADSLVPHYLQAKAKEERKDFFKAAFLLLFDRFPLQPEYMAKPVTLQSIRTATKRIKKSFGERIMKTASLHIGPPLGVEDWREYLTIPADRARRRKVWQECHGRIPSHHKYQYNIAFAEHDPVDPADADEVQF</sequence>
<dbReference type="Proteomes" id="UP000807025">
    <property type="component" value="Unassembled WGS sequence"/>
</dbReference>
<protein>
    <submittedName>
        <fullName evidence="1">Uncharacterized protein</fullName>
    </submittedName>
</protein>
<accession>A0A9P6DAB7</accession>
<evidence type="ECO:0000313" key="2">
    <source>
        <dbReference type="Proteomes" id="UP000807025"/>
    </source>
</evidence>
<proteinExistence type="predicted"/>
<comment type="caution">
    <text evidence="1">The sequence shown here is derived from an EMBL/GenBank/DDBJ whole genome shotgun (WGS) entry which is preliminary data.</text>
</comment>
<reference evidence="1" key="1">
    <citation type="submission" date="2020-11" db="EMBL/GenBank/DDBJ databases">
        <authorList>
            <consortium name="DOE Joint Genome Institute"/>
            <person name="Ahrendt S."/>
            <person name="Riley R."/>
            <person name="Andreopoulos W."/>
            <person name="Labutti K."/>
            <person name="Pangilinan J."/>
            <person name="Ruiz-Duenas F.J."/>
            <person name="Barrasa J.M."/>
            <person name="Sanchez-Garcia M."/>
            <person name="Camarero S."/>
            <person name="Miyauchi S."/>
            <person name="Serrano A."/>
            <person name="Linde D."/>
            <person name="Babiker R."/>
            <person name="Drula E."/>
            <person name="Ayuso-Fernandez I."/>
            <person name="Pacheco R."/>
            <person name="Padilla G."/>
            <person name="Ferreira P."/>
            <person name="Barriuso J."/>
            <person name="Kellner H."/>
            <person name="Castanera R."/>
            <person name="Alfaro M."/>
            <person name="Ramirez L."/>
            <person name="Pisabarro A.G."/>
            <person name="Kuo A."/>
            <person name="Tritt A."/>
            <person name="Lipzen A."/>
            <person name="He G."/>
            <person name="Yan M."/>
            <person name="Ng V."/>
            <person name="Cullen D."/>
            <person name="Martin F."/>
            <person name="Rosso M.-N."/>
            <person name="Henrissat B."/>
            <person name="Hibbett D."/>
            <person name="Martinez A.T."/>
            <person name="Grigoriev I.V."/>
        </authorList>
    </citation>
    <scope>NUCLEOTIDE SEQUENCE</scope>
    <source>
        <strain evidence="1">ATCC 90797</strain>
    </source>
</reference>
<evidence type="ECO:0000313" key="1">
    <source>
        <dbReference type="EMBL" id="KAF9488528.1"/>
    </source>
</evidence>
<dbReference type="EMBL" id="MU154709">
    <property type="protein sequence ID" value="KAF9488528.1"/>
    <property type="molecule type" value="Genomic_DNA"/>
</dbReference>
<organism evidence="1 2">
    <name type="scientific">Pleurotus eryngii</name>
    <name type="common">Boletus of the steppes</name>
    <dbReference type="NCBI Taxonomy" id="5323"/>
    <lineage>
        <taxon>Eukaryota</taxon>
        <taxon>Fungi</taxon>
        <taxon>Dikarya</taxon>
        <taxon>Basidiomycota</taxon>
        <taxon>Agaricomycotina</taxon>
        <taxon>Agaricomycetes</taxon>
        <taxon>Agaricomycetidae</taxon>
        <taxon>Agaricales</taxon>
        <taxon>Pleurotineae</taxon>
        <taxon>Pleurotaceae</taxon>
        <taxon>Pleurotus</taxon>
    </lineage>
</organism>
<dbReference type="AlphaFoldDB" id="A0A9P6DAB7"/>
<keyword evidence="2" id="KW-1185">Reference proteome</keyword>
<name>A0A9P6DAB7_PLEER</name>